<dbReference type="GO" id="GO:0051301">
    <property type="term" value="P:cell division"/>
    <property type="evidence" value="ECO:0007669"/>
    <property type="project" value="UniProtKB-KW"/>
</dbReference>
<dbReference type="AlphaFoldDB" id="A0A2V3IDF4"/>
<dbReference type="InterPro" id="IPR016024">
    <property type="entry name" value="ARM-type_fold"/>
</dbReference>
<dbReference type="GO" id="GO:0000779">
    <property type="term" value="C:condensed chromosome, centromeric region"/>
    <property type="evidence" value="ECO:0007669"/>
    <property type="project" value="TreeGrafter"/>
</dbReference>
<comment type="subcellular location">
    <subcellularLocation>
        <location evidence="1">Nucleus</location>
    </subcellularLocation>
</comment>
<dbReference type="Gene3D" id="1.25.10.10">
    <property type="entry name" value="Leucine-rich Repeat Variant"/>
    <property type="match status" value="2"/>
</dbReference>
<evidence type="ECO:0000259" key="8">
    <source>
        <dbReference type="Pfam" id="PF12717"/>
    </source>
</evidence>
<dbReference type="Pfam" id="PF12717">
    <property type="entry name" value="Cnd1"/>
    <property type="match status" value="1"/>
</dbReference>
<dbReference type="GO" id="GO:0042393">
    <property type="term" value="F:histone binding"/>
    <property type="evidence" value="ECO:0007669"/>
    <property type="project" value="TreeGrafter"/>
</dbReference>
<dbReference type="Proteomes" id="UP000247409">
    <property type="component" value="Unassembled WGS sequence"/>
</dbReference>
<dbReference type="EMBL" id="NBIV01000360">
    <property type="protein sequence ID" value="PXF40081.1"/>
    <property type="molecule type" value="Genomic_DNA"/>
</dbReference>
<evidence type="ECO:0000256" key="6">
    <source>
        <dbReference type="ARBA" id="ARBA00023306"/>
    </source>
</evidence>
<evidence type="ECO:0000256" key="4">
    <source>
        <dbReference type="ARBA" id="ARBA00023067"/>
    </source>
</evidence>
<keyword evidence="6" id="KW-0131">Cell cycle</keyword>
<keyword evidence="10" id="KW-1185">Reference proteome</keyword>
<organism evidence="9 10">
    <name type="scientific">Gracilariopsis chorda</name>
    <dbReference type="NCBI Taxonomy" id="448386"/>
    <lineage>
        <taxon>Eukaryota</taxon>
        <taxon>Rhodophyta</taxon>
        <taxon>Florideophyceae</taxon>
        <taxon>Rhodymeniophycidae</taxon>
        <taxon>Gracilariales</taxon>
        <taxon>Gracilariaceae</taxon>
        <taxon>Gracilariopsis</taxon>
    </lineage>
</organism>
<dbReference type="InterPro" id="IPR032682">
    <property type="entry name" value="Cnd1_C"/>
</dbReference>
<evidence type="ECO:0000256" key="2">
    <source>
        <dbReference type="ARBA" id="ARBA00022618"/>
    </source>
</evidence>
<dbReference type="GO" id="GO:0007076">
    <property type="term" value="P:mitotic chromosome condensation"/>
    <property type="evidence" value="ECO:0007669"/>
    <property type="project" value="InterPro"/>
</dbReference>
<evidence type="ECO:0000313" key="10">
    <source>
        <dbReference type="Proteomes" id="UP000247409"/>
    </source>
</evidence>
<keyword evidence="5" id="KW-0539">Nucleus</keyword>
<accession>A0A2V3IDF4</accession>
<evidence type="ECO:0000256" key="1">
    <source>
        <dbReference type="ARBA" id="ARBA00004123"/>
    </source>
</evidence>
<evidence type="ECO:0000256" key="5">
    <source>
        <dbReference type="ARBA" id="ARBA00023242"/>
    </source>
</evidence>
<keyword evidence="3" id="KW-0498">Mitosis</keyword>
<gene>
    <name evidence="9" type="ORF">BWQ96_10207</name>
</gene>
<dbReference type="SUPFAM" id="SSF48371">
    <property type="entry name" value="ARM repeat"/>
    <property type="match status" value="1"/>
</dbReference>
<dbReference type="PANTHER" id="PTHR14222">
    <property type="entry name" value="CONDENSIN"/>
    <property type="match status" value="1"/>
</dbReference>
<keyword evidence="2" id="KW-0132">Cell division</keyword>
<feature type="domain" description="Condensin complex subunit 1 C-terminal" evidence="8">
    <location>
        <begin position="817"/>
        <end position="929"/>
    </location>
</feature>
<sequence>MPHLRQTRIYPKSRPNAASSRLAFFAMPSSPSPDTSTTAVEHRLRELKADLSANSTDTPALSLQTAIKQSALSALHARPPSNALPAAHLYLTLISTAPLTYDELLFDASLHALTLPHEQKAQTTPLQTARLLLSLLQNRFIDLSDRTAVSLLLRTIAHFIRHANAQLLKLLLPLFQAILAHPHLNPVVISLTYNACIPLVSTRLPAPNRAVLTDIIVQLANVEHNILQHPQPDSESEPPSANLPCPLLRFLQTCCLRAPDRAETRATVATFIHNVATTSSHLSKTSLHTFFIKALTHSRASVRLLAIQNVQLFFSQNQQDACQLVSTLCLRVSDRVPTVRAAALLTLLSCLQSVCGRADAQLTQRVLRPVMEHVPFRMRDDKSRVRRNALELVGFVCEHLISPLSSIAQDLQTKATADASEQNGAVDVSITDRKSEHYILSFSHAMHLRCNDTSALVRQSAVKHLSQVVLKLSGTATRFSVLQEVLPLWMQAVLPLLNDTDSRCQQVCITNVNTIFLSGIGACSIPSQNRSQSLSHLFLQQIGEGRLQLVELCKKAVVSMARKNEFSTLQLGFLVDLARRKDLEEIDGGVRAGSWIVIEAIASSGNAGAKLVLRALGNQTLLDEIVSRHNATACVTAVSLVSLLKPESKKKLEKLLIPVLFPRMKTKRVWKHGSFIASSAQLLSALSPGLGDEILEQCEAFLSENEEGLEDDLIVALLHIIGSVCVSFRMRSAPPSSVVTFVEAMTSNVQTSSSLRALAITTLGKLCLSEGFADSCHQAKETEGKIVKPKRIGEALTRRLLSVFVHELDNATSSATRSNAVIVLCDLCRHYTAVVEPFVPRLAALLLDPSEFVRVQVITSLVDLLQQDYIKIRTGRLFYHIAKGLLDPCSTVRSTAEFALLRVIATKNASILAVSFVELIFVLNNCLEGGTYNSFAKGSPSRCTADLGLEDYSKRRIVYDTFLQGIRLEHRVRLCGRLRTDILSNVLDEKLDLSIPSVMSVVEDVLALLASEHLNPFSRARASDGGVDEFADDETEKVASSCSQQNEQLQTKKAALLKKVQECELRDAMVPSLLELRHMLEKRRSPMIKNIMDCLCVLLQPHRDSLSLIVGNPVMRAEIEHQIAKGVEKKRAAPSVKISSPGEDHARKKRSRLRETSSSSAQSQFTGECASGQASLLAV</sequence>
<feature type="compositionally biased region" description="Polar residues" evidence="7">
    <location>
        <begin position="1156"/>
        <end position="1166"/>
    </location>
</feature>
<evidence type="ECO:0000256" key="3">
    <source>
        <dbReference type="ARBA" id="ARBA00022776"/>
    </source>
</evidence>
<proteinExistence type="predicted"/>
<comment type="caution">
    <text evidence="9">The sequence shown here is derived from an EMBL/GenBank/DDBJ whole genome shotgun (WGS) entry which is preliminary data.</text>
</comment>
<dbReference type="GO" id="GO:0005634">
    <property type="term" value="C:nucleus"/>
    <property type="evidence" value="ECO:0007669"/>
    <property type="project" value="UniProtKB-SubCell"/>
</dbReference>
<evidence type="ECO:0000313" key="9">
    <source>
        <dbReference type="EMBL" id="PXF40081.1"/>
    </source>
</evidence>
<dbReference type="STRING" id="448386.A0A2V3IDF4"/>
<dbReference type="InterPro" id="IPR026971">
    <property type="entry name" value="CND1/NCAPD3"/>
</dbReference>
<name>A0A2V3IDF4_9FLOR</name>
<evidence type="ECO:0000256" key="7">
    <source>
        <dbReference type="SAM" id="MobiDB-lite"/>
    </source>
</evidence>
<keyword evidence="4" id="KW-0226">DNA condensation</keyword>
<dbReference type="OrthoDB" id="10263978at2759"/>
<feature type="region of interest" description="Disordered" evidence="7">
    <location>
        <begin position="1130"/>
        <end position="1179"/>
    </location>
</feature>
<reference evidence="9 10" key="1">
    <citation type="journal article" date="2018" name="Mol. Biol. Evol.">
        <title>Analysis of the draft genome of the red seaweed Gracilariopsis chorda provides insights into genome size evolution in Rhodophyta.</title>
        <authorList>
            <person name="Lee J."/>
            <person name="Yang E.C."/>
            <person name="Graf L."/>
            <person name="Yang J.H."/>
            <person name="Qiu H."/>
            <person name="Zel Zion U."/>
            <person name="Chan C.X."/>
            <person name="Stephens T.G."/>
            <person name="Weber A.P.M."/>
            <person name="Boo G.H."/>
            <person name="Boo S.M."/>
            <person name="Kim K.M."/>
            <person name="Shin Y."/>
            <person name="Jung M."/>
            <person name="Lee S.J."/>
            <person name="Yim H.S."/>
            <person name="Lee J.H."/>
            <person name="Bhattacharya D."/>
            <person name="Yoon H.S."/>
        </authorList>
    </citation>
    <scope>NUCLEOTIDE SEQUENCE [LARGE SCALE GENOMIC DNA]</scope>
    <source>
        <strain evidence="9 10">SKKU-2015</strain>
        <tissue evidence="9">Whole body</tissue>
    </source>
</reference>
<dbReference type="GO" id="GO:0000796">
    <property type="term" value="C:condensin complex"/>
    <property type="evidence" value="ECO:0007669"/>
    <property type="project" value="TreeGrafter"/>
</dbReference>
<dbReference type="PANTHER" id="PTHR14222:SF1">
    <property type="entry name" value="CONDENSIN-2 COMPLEX SUBUNIT D3"/>
    <property type="match status" value="1"/>
</dbReference>
<dbReference type="InterPro" id="IPR011989">
    <property type="entry name" value="ARM-like"/>
</dbReference>
<protein>
    <submittedName>
        <fullName evidence="9">Condensin-2 complex subunit D3</fullName>
    </submittedName>
</protein>
<dbReference type="GO" id="GO:0010032">
    <property type="term" value="P:meiotic chromosome condensation"/>
    <property type="evidence" value="ECO:0007669"/>
    <property type="project" value="TreeGrafter"/>
</dbReference>